<dbReference type="InterPro" id="IPR019417">
    <property type="entry name" value="DUF2415"/>
</dbReference>
<evidence type="ECO:0000313" key="4">
    <source>
        <dbReference type="EMBL" id="TRM66067.1"/>
    </source>
</evidence>
<dbReference type="AlphaFoldDB" id="A0A550CMR4"/>
<dbReference type="SUPFAM" id="SSF50978">
    <property type="entry name" value="WD40 repeat-like"/>
    <property type="match status" value="1"/>
</dbReference>
<evidence type="ECO:0000256" key="2">
    <source>
        <dbReference type="SAM" id="MobiDB-lite"/>
    </source>
</evidence>
<evidence type="ECO:0000259" key="3">
    <source>
        <dbReference type="Pfam" id="PF10313"/>
    </source>
</evidence>
<gene>
    <name evidence="4" type="ORF">BD626DRAFT_486643</name>
</gene>
<dbReference type="PROSITE" id="PS50082">
    <property type="entry name" value="WD_REPEATS_2"/>
    <property type="match status" value="1"/>
</dbReference>
<evidence type="ECO:0000256" key="1">
    <source>
        <dbReference type="PROSITE-ProRule" id="PRU00221"/>
    </source>
</evidence>
<dbReference type="EMBL" id="VDMD01000004">
    <property type="protein sequence ID" value="TRM66067.1"/>
    <property type="molecule type" value="Genomic_DNA"/>
</dbReference>
<dbReference type="Proteomes" id="UP000320762">
    <property type="component" value="Unassembled WGS sequence"/>
</dbReference>
<protein>
    <recommendedName>
        <fullName evidence="3">DUF2415 domain-containing protein</fullName>
    </recommendedName>
</protein>
<dbReference type="InterPro" id="IPR001680">
    <property type="entry name" value="WD40_rpt"/>
</dbReference>
<dbReference type="Gene3D" id="2.130.10.10">
    <property type="entry name" value="YVTN repeat-like/Quinoprotein amine dehydrogenase"/>
    <property type="match status" value="1"/>
</dbReference>
<proteinExistence type="predicted"/>
<dbReference type="PANTHER" id="PTHR43991:SF9">
    <property type="entry name" value="DUF2415 DOMAIN-CONTAINING PROTEIN"/>
    <property type="match status" value="1"/>
</dbReference>
<comment type="caution">
    <text evidence="4">The sequence shown here is derived from an EMBL/GenBank/DDBJ whole genome shotgun (WGS) entry which is preliminary data.</text>
</comment>
<feature type="domain" description="DUF2415" evidence="3">
    <location>
        <begin position="310"/>
        <end position="347"/>
    </location>
</feature>
<dbReference type="InterPro" id="IPR015943">
    <property type="entry name" value="WD40/YVTN_repeat-like_dom_sf"/>
</dbReference>
<feature type="region of interest" description="Disordered" evidence="2">
    <location>
        <begin position="375"/>
        <end position="465"/>
    </location>
</feature>
<feature type="repeat" description="WD" evidence="1">
    <location>
        <begin position="241"/>
        <end position="271"/>
    </location>
</feature>
<dbReference type="InterPro" id="IPR036322">
    <property type="entry name" value="WD40_repeat_dom_sf"/>
</dbReference>
<organism evidence="4 5">
    <name type="scientific">Schizophyllum amplum</name>
    <dbReference type="NCBI Taxonomy" id="97359"/>
    <lineage>
        <taxon>Eukaryota</taxon>
        <taxon>Fungi</taxon>
        <taxon>Dikarya</taxon>
        <taxon>Basidiomycota</taxon>
        <taxon>Agaricomycotina</taxon>
        <taxon>Agaricomycetes</taxon>
        <taxon>Agaricomycetidae</taxon>
        <taxon>Agaricales</taxon>
        <taxon>Schizophyllaceae</taxon>
        <taxon>Schizophyllum</taxon>
    </lineage>
</organism>
<sequence length="645" mass="71286">MARALPLLDSPAPTASAINYLHVGHVQLRDIVCCPSEQGVVNYLANRVIVEHNLARPDLPPRNITSLSFRANCLSSLRLPDTDATLFAAGGQKSELHLSVHTAGHETSRFEANLGCSINNSVLLTTLNLTGSPESSAEPRIVISNNNQTVKLYDVAVRVSSGSPIQSCGQLHLPYFVNHSSISPDGRTLLTIGDSNEVNLHRMSGGSRVTFSPISTLSIPPAVDLPAKYRPNALAASFSSAFSVDGSKFVVASQEGVVAVWDVRSTRPLKVFHTDKTRVPKGISRSEHSERLSDDPLEWTYDRSKAPGWSARCVKFGGGGNEVMAFTEHRDLVHVVDARTFETEEVIKVPSYLSLASPKARMDLYSRRSTLEDPHLQTASYSHHSSRPSPSQTSPGPHRLSFTSSPYPSPPAPSFVTRTRRPNVRSTPVPRVRQALQDGFRVPLSPDSSVPFSPPPQSSHSPRATLRSIRQALRAREEHNLDDMVIIPRLGDSEVDTPVRTFLRTYGLQGPADDFDHHMQVDDEDCASGEEDEEDRDEHEDHEEASGAYEVREMYHDRSHVVYAPVAYGDENHTYDEHMDWTPMDDHSDLTLMGEDVADDEDNVDITGLCFDPTGKRFYVATMHGVGEWSVRGAEKRWWGNGQFT</sequence>
<accession>A0A550CMR4</accession>
<feature type="compositionally biased region" description="Acidic residues" evidence="2">
    <location>
        <begin position="524"/>
        <end position="541"/>
    </location>
</feature>
<evidence type="ECO:0000313" key="5">
    <source>
        <dbReference type="Proteomes" id="UP000320762"/>
    </source>
</evidence>
<dbReference type="Pfam" id="PF10313">
    <property type="entry name" value="DUF2415"/>
    <property type="match status" value="1"/>
</dbReference>
<feature type="region of interest" description="Disordered" evidence="2">
    <location>
        <begin position="524"/>
        <end position="544"/>
    </location>
</feature>
<dbReference type="OrthoDB" id="64353at2759"/>
<keyword evidence="5" id="KW-1185">Reference proteome</keyword>
<keyword evidence="1" id="KW-0853">WD repeat</keyword>
<dbReference type="STRING" id="97359.A0A550CMR4"/>
<feature type="compositionally biased region" description="Low complexity" evidence="2">
    <location>
        <begin position="380"/>
        <end position="406"/>
    </location>
</feature>
<reference evidence="4 5" key="1">
    <citation type="journal article" date="2019" name="New Phytol.">
        <title>Comparative genomics reveals unique wood-decay strategies and fruiting body development in the Schizophyllaceae.</title>
        <authorList>
            <person name="Almasi E."/>
            <person name="Sahu N."/>
            <person name="Krizsan K."/>
            <person name="Balint B."/>
            <person name="Kovacs G.M."/>
            <person name="Kiss B."/>
            <person name="Cseklye J."/>
            <person name="Drula E."/>
            <person name="Henrissat B."/>
            <person name="Nagy I."/>
            <person name="Chovatia M."/>
            <person name="Adam C."/>
            <person name="LaButti K."/>
            <person name="Lipzen A."/>
            <person name="Riley R."/>
            <person name="Grigoriev I.V."/>
            <person name="Nagy L.G."/>
        </authorList>
    </citation>
    <scope>NUCLEOTIDE SEQUENCE [LARGE SCALE GENOMIC DNA]</scope>
    <source>
        <strain evidence="4 5">NL-1724</strain>
    </source>
</reference>
<name>A0A550CMR4_9AGAR</name>
<dbReference type="PANTHER" id="PTHR43991">
    <property type="entry name" value="WD REPEAT PROTEIN (AFU_ORTHOLOGUE AFUA_8G05640)-RELATED"/>
    <property type="match status" value="1"/>
</dbReference>